<protein>
    <submittedName>
        <fullName evidence="3">Uncharacterized protein</fullName>
    </submittedName>
</protein>
<organism evidence="3 4">
    <name type="scientific">Cupriavidus gilardii J11</name>
    <dbReference type="NCBI Taxonomy" id="936133"/>
    <lineage>
        <taxon>Bacteria</taxon>
        <taxon>Pseudomonadati</taxon>
        <taxon>Pseudomonadota</taxon>
        <taxon>Betaproteobacteria</taxon>
        <taxon>Burkholderiales</taxon>
        <taxon>Burkholderiaceae</taxon>
        <taxon>Cupriavidus</taxon>
    </lineage>
</organism>
<keyword evidence="4" id="KW-1185">Reference proteome</keyword>
<feature type="coiled-coil region" evidence="1">
    <location>
        <begin position="716"/>
        <end position="743"/>
    </location>
</feature>
<accession>A0A562BQV3</accession>
<dbReference type="Proteomes" id="UP000318141">
    <property type="component" value="Unassembled WGS sequence"/>
</dbReference>
<dbReference type="AlphaFoldDB" id="A0A562BQV3"/>
<keyword evidence="1" id="KW-0175">Coiled coil</keyword>
<evidence type="ECO:0000313" key="3">
    <source>
        <dbReference type="EMBL" id="TWG87534.1"/>
    </source>
</evidence>
<proteinExistence type="predicted"/>
<feature type="region of interest" description="Disordered" evidence="2">
    <location>
        <begin position="941"/>
        <end position="1013"/>
    </location>
</feature>
<reference evidence="3 4" key="1">
    <citation type="submission" date="2019-07" db="EMBL/GenBank/DDBJ databases">
        <title>Genome sequencing of lignin-degrading bacterial isolates.</title>
        <authorList>
            <person name="Gladden J."/>
        </authorList>
    </citation>
    <scope>NUCLEOTIDE SEQUENCE [LARGE SCALE GENOMIC DNA]</scope>
    <source>
        <strain evidence="3 4">J11</strain>
    </source>
</reference>
<evidence type="ECO:0000313" key="4">
    <source>
        <dbReference type="Proteomes" id="UP000318141"/>
    </source>
</evidence>
<dbReference type="EMBL" id="VLJN01000008">
    <property type="protein sequence ID" value="TWG87534.1"/>
    <property type="molecule type" value="Genomic_DNA"/>
</dbReference>
<evidence type="ECO:0000256" key="1">
    <source>
        <dbReference type="SAM" id="Coils"/>
    </source>
</evidence>
<comment type="caution">
    <text evidence="3">The sequence shown here is derived from an EMBL/GenBank/DDBJ whole genome shotgun (WGS) entry which is preliminary data.</text>
</comment>
<name>A0A562BQV3_9BURK</name>
<evidence type="ECO:0000256" key="2">
    <source>
        <dbReference type="SAM" id="MobiDB-lite"/>
    </source>
</evidence>
<gene>
    <name evidence="3" type="ORF">L602_001600000150</name>
</gene>
<sequence length="1013" mass="112306">MPKSPSLPPEPAIGVGIARLDYSQRVDKTEFQRALDTNFDAEISEIYKHHDGRLTFTDGSAFRISYVTHNGAHRLTMDRMPGSGNTLQRWIFSVLDNLGQTGAIRRAVKDVARQGQALATRLNAQIPGIVDGLWKQELSLQLEADNNTFDSHEVSAWLGDSGRNGIFQQRCVVAVGSSEDGVLRKKKLTATFRVGAHSQQIEFHCPVGANDENRPRADRDLERMERVIRGDYASRLGTYHSAREMMAIFKMATIVEEGELQLRQLARNSVPREEEIDRGSVFAQGEEAAKRAFYLSVTANAPGRLADDTAKAIDMALWLSSGRLLSEAARAAQQFAAPIIRTPEAAASQDLLEFHTNEIFAVADREIAAELSNHPFDTFCARFLQNLGASRKDVELLEKHAGEFGNHINGLPHVVGSRHTSGKDFDKAPPHTQYVVFDRKLSPWEQAVRLLTCDHRNTRSNDMPPSSIGVGHEDGQTPNKLFKLCLRDYPACLRFMVGKADQTMPKILVRTHYDDFNEIVRELYQSLNDERMHEIANKVQPKVDEEVEKMRADMRADLQQGLVRRFHRARFQWGLKPDLPVEQRELREHTFEQGQECLARLGKSHDPKQRVRLLKLYNLGLSGLPQTVANMAEIDEAGTLAYDTGKHNRAAIRDSLAHTDAALQRSMELTLHDTFAAGLLPPSLAETWQLRTPSERVVGDSRPAAAVELAHALVELAHASHDLKRADREHEEADDKAKTWLNLSGSGQVHREANQARAYKVALDMAGEARQRRDELVHQYRHIHGRIKSICMNGGMTPVEANYVAEGAIGEGDAMPPPPTENVSLSAEELRARRAALRTTAQRARQLAQSIDVLVDERERELRARTDLIVVGRTTLGALNRWKESEAVYAWNEFPTMRPAKPSVPASQAVPAEPAPQVAEANAAQANVAAANVPAQAEAAAGGSGAIPQPSGPTEQKRGHAPATLATVLERTVSDSSVVPNRLRKRGAVTDESRSRPPAPRRHTESDIVVDMP</sequence>